<protein>
    <submittedName>
        <fullName evidence="2">Uncharacterized protein</fullName>
    </submittedName>
</protein>
<proteinExistence type="predicted"/>
<accession>A0A540NMW0</accession>
<feature type="transmembrane region" description="Helical" evidence="1">
    <location>
        <begin position="60"/>
        <end position="83"/>
    </location>
</feature>
<dbReference type="Proteomes" id="UP000315295">
    <property type="component" value="Unassembled WGS sequence"/>
</dbReference>
<keyword evidence="1" id="KW-1133">Transmembrane helix</keyword>
<keyword evidence="1" id="KW-0812">Transmembrane</keyword>
<name>A0A540NMW0_MALBA</name>
<evidence type="ECO:0000256" key="1">
    <source>
        <dbReference type="SAM" id="Phobius"/>
    </source>
</evidence>
<reference evidence="2 3" key="1">
    <citation type="journal article" date="2019" name="G3 (Bethesda)">
        <title>Sequencing of a Wild Apple (Malus baccata) Genome Unravels the Differences Between Cultivated and Wild Apple Species Regarding Disease Resistance and Cold Tolerance.</title>
        <authorList>
            <person name="Chen X."/>
        </authorList>
    </citation>
    <scope>NUCLEOTIDE SEQUENCE [LARGE SCALE GENOMIC DNA]</scope>
    <source>
        <strain evidence="3">cv. Shandingzi</strain>
        <tissue evidence="2">Leaves</tissue>
    </source>
</reference>
<gene>
    <name evidence="2" type="ORF">C1H46_002020</name>
</gene>
<evidence type="ECO:0000313" key="2">
    <source>
        <dbReference type="EMBL" id="TQE12367.1"/>
    </source>
</evidence>
<dbReference type="EMBL" id="VIEB01000020">
    <property type="protein sequence ID" value="TQE12367.1"/>
    <property type="molecule type" value="Genomic_DNA"/>
</dbReference>
<keyword evidence="3" id="KW-1185">Reference proteome</keyword>
<comment type="caution">
    <text evidence="2">The sequence shown here is derived from an EMBL/GenBank/DDBJ whole genome shotgun (WGS) entry which is preliminary data.</text>
</comment>
<dbReference type="AlphaFoldDB" id="A0A540NMW0"/>
<evidence type="ECO:0000313" key="3">
    <source>
        <dbReference type="Proteomes" id="UP000315295"/>
    </source>
</evidence>
<organism evidence="2 3">
    <name type="scientific">Malus baccata</name>
    <name type="common">Siberian crab apple</name>
    <name type="synonym">Pyrus baccata</name>
    <dbReference type="NCBI Taxonomy" id="106549"/>
    <lineage>
        <taxon>Eukaryota</taxon>
        <taxon>Viridiplantae</taxon>
        <taxon>Streptophyta</taxon>
        <taxon>Embryophyta</taxon>
        <taxon>Tracheophyta</taxon>
        <taxon>Spermatophyta</taxon>
        <taxon>Magnoliopsida</taxon>
        <taxon>eudicotyledons</taxon>
        <taxon>Gunneridae</taxon>
        <taxon>Pentapetalae</taxon>
        <taxon>rosids</taxon>
        <taxon>fabids</taxon>
        <taxon>Rosales</taxon>
        <taxon>Rosaceae</taxon>
        <taxon>Amygdaloideae</taxon>
        <taxon>Maleae</taxon>
        <taxon>Malus</taxon>
    </lineage>
</organism>
<keyword evidence="1" id="KW-0472">Membrane</keyword>
<sequence>MPSLSAFSVTLAMVRNAIQSNMFVKADEWVEVQRSHICFLSRSPTIDHSGMGVIILHMEAVIFVVVLGGVVIGMVGTVVIVYVHGGRFGKDRRLRG</sequence>